<dbReference type="InterPro" id="IPR018392">
    <property type="entry name" value="LysM"/>
</dbReference>
<dbReference type="Proteomes" id="UP000232323">
    <property type="component" value="Unassembled WGS sequence"/>
</dbReference>
<keyword evidence="1" id="KW-1133">Transmembrane helix</keyword>
<keyword evidence="4" id="KW-1185">Reference proteome</keyword>
<dbReference type="OrthoDB" id="5985073at2759"/>
<organism evidence="3 4">
    <name type="scientific">Chlamydomonas eustigma</name>
    <dbReference type="NCBI Taxonomy" id="1157962"/>
    <lineage>
        <taxon>Eukaryota</taxon>
        <taxon>Viridiplantae</taxon>
        <taxon>Chlorophyta</taxon>
        <taxon>core chlorophytes</taxon>
        <taxon>Chlorophyceae</taxon>
        <taxon>CS clade</taxon>
        <taxon>Chlamydomonadales</taxon>
        <taxon>Chlamydomonadaceae</taxon>
        <taxon>Chlamydomonas</taxon>
    </lineage>
</organism>
<proteinExistence type="predicted"/>
<dbReference type="InterPro" id="IPR036779">
    <property type="entry name" value="LysM_dom_sf"/>
</dbReference>
<accession>A0A250WRU4</accession>
<feature type="domain" description="LysM" evidence="2">
    <location>
        <begin position="107"/>
        <end position="151"/>
    </location>
</feature>
<protein>
    <recommendedName>
        <fullName evidence="2">LysM domain-containing protein</fullName>
    </recommendedName>
</protein>
<reference evidence="3 4" key="1">
    <citation type="submission" date="2017-08" db="EMBL/GenBank/DDBJ databases">
        <title>Acidophilic green algal genome provides insights into adaptation to an acidic environment.</title>
        <authorList>
            <person name="Hirooka S."/>
            <person name="Hirose Y."/>
            <person name="Kanesaki Y."/>
            <person name="Higuchi S."/>
            <person name="Fujiwara T."/>
            <person name="Onuma R."/>
            <person name="Era A."/>
            <person name="Ohbayashi R."/>
            <person name="Uzuka A."/>
            <person name="Nozaki H."/>
            <person name="Yoshikawa H."/>
            <person name="Miyagishima S.Y."/>
        </authorList>
    </citation>
    <scope>NUCLEOTIDE SEQUENCE [LARGE SCALE GENOMIC DNA]</scope>
    <source>
        <strain evidence="3 4">NIES-2499</strain>
    </source>
</reference>
<keyword evidence="1" id="KW-0472">Membrane</keyword>
<comment type="caution">
    <text evidence="3">The sequence shown here is derived from an EMBL/GenBank/DDBJ whole genome shotgun (WGS) entry which is preliminary data.</text>
</comment>
<dbReference type="Pfam" id="PF01476">
    <property type="entry name" value="LysM"/>
    <property type="match status" value="1"/>
</dbReference>
<dbReference type="AlphaFoldDB" id="A0A250WRU4"/>
<evidence type="ECO:0000313" key="4">
    <source>
        <dbReference type="Proteomes" id="UP000232323"/>
    </source>
</evidence>
<dbReference type="SMART" id="SM00257">
    <property type="entry name" value="LysM"/>
    <property type="match status" value="2"/>
</dbReference>
<keyword evidence="1" id="KW-0812">Transmembrane</keyword>
<gene>
    <name evidence="3" type="ORF">CEUSTIGMA_g878.t1</name>
</gene>
<dbReference type="STRING" id="1157962.A0A250WRU4"/>
<sequence length="209" mass="23464">MQSRSSRLQSSQAPRVSRVHRRSVVTCSFNVSVRPYTLRKGDTIESISKKREMTLEEVLAINPDINAKMPAADLEGKTIMLPANKLSVRDKEILEGIQKGKGKGYRIYPVRAGENLDDIMTKRGIERSEMEALNPGVNLEKLAGNQLIKLPSDKFTVREREMLAMVLPSEFFTAAKNPFVLGIGALLMVCGFVLAWQRFYADKDFNADE</sequence>
<evidence type="ECO:0000313" key="3">
    <source>
        <dbReference type="EMBL" id="GAX73426.1"/>
    </source>
</evidence>
<evidence type="ECO:0000259" key="2">
    <source>
        <dbReference type="SMART" id="SM00257"/>
    </source>
</evidence>
<dbReference type="CDD" id="cd00118">
    <property type="entry name" value="LysM"/>
    <property type="match status" value="1"/>
</dbReference>
<feature type="domain" description="LysM" evidence="2">
    <location>
        <begin position="35"/>
        <end position="82"/>
    </location>
</feature>
<dbReference type="Gene3D" id="3.10.350.10">
    <property type="entry name" value="LysM domain"/>
    <property type="match status" value="1"/>
</dbReference>
<name>A0A250WRU4_9CHLO</name>
<evidence type="ECO:0000256" key="1">
    <source>
        <dbReference type="SAM" id="Phobius"/>
    </source>
</evidence>
<dbReference type="EMBL" id="BEGY01000003">
    <property type="protein sequence ID" value="GAX73426.1"/>
    <property type="molecule type" value="Genomic_DNA"/>
</dbReference>
<feature type="transmembrane region" description="Helical" evidence="1">
    <location>
        <begin position="179"/>
        <end position="199"/>
    </location>
</feature>